<evidence type="ECO:0000256" key="2">
    <source>
        <dbReference type="ARBA" id="ARBA00023002"/>
    </source>
</evidence>
<dbReference type="InterPro" id="IPR002347">
    <property type="entry name" value="SDR_fam"/>
</dbReference>
<dbReference type="PRINTS" id="PR00081">
    <property type="entry name" value="GDHRDH"/>
</dbReference>
<dbReference type="GO" id="GO:0016616">
    <property type="term" value="F:oxidoreductase activity, acting on the CH-OH group of donors, NAD or NADP as acceptor"/>
    <property type="evidence" value="ECO:0007669"/>
    <property type="project" value="TreeGrafter"/>
</dbReference>
<keyword evidence="2" id="KW-0560">Oxidoreductase</keyword>
<dbReference type="PANTHER" id="PTHR44229:SF4">
    <property type="entry name" value="15-HYDROXYPROSTAGLANDIN DEHYDROGENASE [NAD(+)]"/>
    <property type="match status" value="1"/>
</dbReference>
<dbReference type="OrthoDB" id="417891at2759"/>
<dbReference type="Gene3D" id="3.40.50.720">
    <property type="entry name" value="NAD(P)-binding Rossmann-like Domain"/>
    <property type="match status" value="1"/>
</dbReference>
<dbReference type="Pfam" id="PF00106">
    <property type="entry name" value="adh_short"/>
    <property type="match status" value="1"/>
</dbReference>
<gene>
    <name evidence="3" type="ORF">CONCODRAFT_74123</name>
</gene>
<dbReference type="PANTHER" id="PTHR44229">
    <property type="entry name" value="15-HYDROXYPROSTAGLANDIN DEHYDROGENASE [NAD(+)]"/>
    <property type="match status" value="1"/>
</dbReference>
<proteinExistence type="inferred from homology"/>
<evidence type="ECO:0000313" key="4">
    <source>
        <dbReference type="Proteomes" id="UP000070444"/>
    </source>
</evidence>
<evidence type="ECO:0000256" key="1">
    <source>
        <dbReference type="ARBA" id="ARBA00006484"/>
    </source>
</evidence>
<dbReference type="AlphaFoldDB" id="A0A137NSL4"/>
<sequence>MRIENTCSIVTGGSKGIGRSIVELMVSKGGKVVIGGVLDKEGQELAHFMNKSGKKTAVFIHCDISKLEELKNLFKVANEEFGGAQILFNNARINEPHYPYNDFERSIKLFNINLGAVYVWCLLAQEHFNNQLKFDPSMKFCIINTESIAAKDIVKEIPYYSFIKNSMINLTLFLN</sequence>
<keyword evidence="4" id="KW-1185">Reference proteome</keyword>
<organism evidence="3 4">
    <name type="scientific">Conidiobolus coronatus (strain ATCC 28846 / CBS 209.66 / NRRL 28638)</name>
    <name type="common">Delacroixia coronata</name>
    <dbReference type="NCBI Taxonomy" id="796925"/>
    <lineage>
        <taxon>Eukaryota</taxon>
        <taxon>Fungi</taxon>
        <taxon>Fungi incertae sedis</taxon>
        <taxon>Zoopagomycota</taxon>
        <taxon>Entomophthoromycotina</taxon>
        <taxon>Entomophthoromycetes</taxon>
        <taxon>Entomophthorales</taxon>
        <taxon>Ancylistaceae</taxon>
        <taxon>Conidiobolus</taxon>
    </lineage>
</organism>
<comment type="similarity">
    <text evidence="1">Belongs to the short-chain dehydrogenases/reductases (SDR) family.</text>
</comment>
<evidence type="ECO:0000313" key="3">
    <source>
        <dbReference type="EMBL" id="KXN65763.1"/>
    </source>
</evidence>
<dbReference type="GO" id="GO:0005737">
    <property type="term" value="C:cytoplasm"/>
    <property type="evidence" value="ECO:0007669"/>
    <property type="project" value="TreeGrafter"/>
</dbReference>
<dbReference type="InterPro" id="IPR036291">
    <property type="entry name" value="NAD(P)-bd_dom_sf"/>
</dbReference>
<dbReference type="SUPFAM" id="SSF51735">
    <property type="entry name" value="NAD(P)-binding Rossmann-fold domains"/>
    <property type="match status" value="1"/>
</dbReference>
<reference evidence="3 4" key="1">
    <citation type="journal article" date="2015" name="Genome Biol. Evol.">
        <title>Phylogenomic analyses indicate that early fungi evolved digesting cell walls of algal ancestors of land plants.</title>
        <authorList>
            <person name="Chang Y."/>
            <person name="Wang S."/>
            <person name="Sekimoto S."/>
            <person name="Aerts A.L."/>
            <person name="Choi C."/>
            <person name="Clum A."/>
            <person name="LaButti K.M."/>
            <person name="Lindquist E.A."/>
            <person name="Yee Ngan C."/>
            <person name="Ohm R.A."/>
            <person name="Salamov A.A."/>
            <person name="Grigoriev I.V."/>
            <person name="Spatafora J.W."/>
            <person name="Berbee M.L."/>
        </authorList>
    </citation>
    <scope>NUCLEOTIDE SEQUENCE [LARGE SCALE GENOMIC DNA]</scope>
    <source>
        <strain evidence="3 4">NRRL 28638</strain>
    </source>
</reference>
<dbReference type="EMBL" id="KQ964821">
    <property type="protein sequence ID" value="KXN65763.1"/>
    <property type="molecule type" value="Genomic_DNA"/>
</dbReference>
<dbReference type="STRING" id="796925.A0A137NSL4"/>
<name>A0A137NSL4_CONC2</name>
<protein>
    <submittedName>
        <fullName evidence="3">NAD(P)-binding protein</fullName>
    </submittedName>
</protein>
<dbReference type="Proteomes" id="UP000070444">
    <property type="component" value="Unassembled WGS sequence"/>
</dbReference>
<accession>A0A137NSL4</accession>